<reference evidence="2 3" key="1">
    <citation type="submission" date="2018-11" db="EMBL/GenBank/DDBJ databases">
        <authorList>
            <consortium name="Pathogen Informatics"/>
        </authorList>
    </citation>
    <scope>NUCLEOTIDE SEQUENCE [LARGE SCALE GENOMIC DNA]</scope>
</reference>
<name>A0A3P7QSN1_DIBLA</name>
<organism evidence="2 3">
    <name type="scientific">Dibothriocephalus latus</name>
    <name type="common">Fish tapeworm</name>
    <name type="synonym">Diphyllobothrium latum</name>
    <dbReference type="NCBI Taxonomy" id="60516"/>
    <lineage>
        <taxon>Eukaryota</taxon>
        <taxon>Metazoa</taxon>
        <taxon>Spiralia</taxon>
        <taxon>Lophotrochozoa</taxon>
        <taxon>Platyhelminthes</taxon>
        <taxon>Cestoda</taxon>
        <taxon>Eucestoda</taxon>
        <taxon>Diphyllobothriidea</taxon>
        <taxon>Diphyllobothriidae</taxon>
        <taxon>Dibothriocephalus</taxon>
    </lineage>
</organism>
<feature type="domain" description="EZH1/2 MCSS" evidence="1">
    <location>
        <begin position="20"/>
        <end position="52"/>
    </location>
</feature>
<dbReference type="AlphaFoldDB" id="A0A3P7QSN1"/>
<accession>A0A3P7QSN1</accession>
<proteinExistence type="predicted"/>
<keyword evidence="3" id="KW-1185">Reference proteome</keyword>
<protein>
    <recommendedName>
        <fullName evidence="1">EZH1/2 MCSS domain-containing protein</fullName>
    </recommendedName>
</protein>
<evidence type="ECO:0000313" key="2">
    <source>
        <dbReference type="EMBL" id="VDN34832.1"/>
    </source>
</evidence>
<evidence type="ECO:0000313" key="3">
    <source>
        <dbReference type="Proteomes" id="UP000281553"/>
    </source>
</evidence>
<dbReference type="InterPro" id="IPR048358">
    <property type="entry name" value="EZH1/2_MCSS"/>
</dbReference>
<dbReference type="Proteomes" id="UP000281553">
    <property type="component" value="Unassembled WGS sequence"/>
</dbReference>
<dbReference type="Pfam" id="PF21358">
    <property type="entry name" value="Ezh2_MCSS"/>
    <property type="match status" value="1"/>
</dbReference>
<dbReference type="OrthoDB" id="6141102at2759"/>
<evidence type="ECO:0000259" key="1">
    <source>
        <dbReference type="Pfam" id="PF21358"/>
    </source>
</evidence>
<sequence length="101" mass="11815">MDSPREVANTFRLDRDARPSRHDALHTFRALFCRRCFKYDCALHPYKSTQTMWSHRWSVKAAGPTWQPSFLNNTWCCVLAGLIKTRTCVEVNMTRLHSQSP</sequence>
<dbReference type="EMBL" id="UYRU01086020">
    <property type="protein sequence ID" value="VDN34832.1"/>
    <property type="molecule type" value="Genomic_DNA"/>
</dbReference>
<gene>
    <name evidence="2" type="ORF">DILT_LOCUS16612</name>
</gene>